<evidence type="ECO:0000256" key="19">
    <source>
        <dbReference type="ARBA" id="ARBA00023273"/>
    </source>
</evidence>
<keyword evidence="7" id="KW-0597">Phosphoprotein</keyword>
<dbReference type="GO" id="GO:0017158">
    <property type="term" value="P:regulation of calcium ion-dependent exocytosis"/>
    <property type="evidence" value="ECO:0000318"/>
    <property type="project" value="GO_Central"/>
</dbReference>
<dbReference type="GO" id="GO:0010817">
    <property type="term" value="P:regulation of hormone levels"/>
    <property type="evidence" value="ECO:0007669"/>
    <property type="project" value="UniProtKB-ARBA"/>
</dbReference>
<evidence type="ECO:0000256" key="27">
    <source>
        <dbReference type="ARBA" id="ARBA00067957"/>
    </source>
</evidence>
<evidence type="ECO:0000313" key="32">
    <source>
        <dbReference type="Proteomes" id="UP000015101"/>
    </source>
</evidence>
<dbReference type="Proteomes" id="UP000015101">
    <property type="component" value="Unassembled WGS sequence"/>
</dbReference>
<keyword evidence="12" id="KW-0112">Calmodulin-binding</keyword>
<keyword evidence="13" id="KW-1133">Transmembrane helix</keyword>
<evidence type="ECO:0000256" key="16">
    <source>
        <dbReference type="ARBA" id="ARBA00023139"/>
    </source>
</evidence>
<dbReference type="GO" id="GO:0042734">
    <property type="term" value="C:presynaptic membrane"/>
    <property type="evidence" value="ECO:0007669"/>
    <property type="project" value="UniProtKB-ARBA"/>
</dbReference>
<evidence type="ECO:0000256" key="15">
    <source>
        <dbReference type="ARBA" id="ARBA00023136"/>
    </source>
</evidence>
<dbReference type="GO" id="GO:0045202">
    <property type="term" value="C:synapse"/>
    <property type="evidence" value="ECO:0000318"/>
    <property type="project" value="GO_Central"/>
</dbReference>
<dbReference type="EMBL" id="AMQM01007824">
    <property type="status" value="NOT_ANNOTATED_CDS"/>
    <property type="molecule type" value="Genomic_DNA"/>
</dbReference>
<dbReference type="PROSITE" id="PS50004">
    <property type="entry name" value="C2"/>
    <property type="match status" value="2"/>
</dbReference>
<keyword evidence="11" id="KW-0106">Calcium</keyword>
<keyword evidence="9" id="KW-0479">Metal-binding</keyword>
<dbReference type="EnsemblMetazoa" id="HelroT90028">
    <property type="protein sequence ID" value="HelroP90028"/>
    <property type="gene ID" value="HelroG90028"/>
</dbReference>
<feature type="domain" description="C2" evidence="29">
    <location>
        <begin position="2"/>
        <end position="122"/>
    </location>
</feature>
<keyword evidence="14" id="KW-0770">Synapse</keyword>
<keyword evidence="17" id="KW-0576">Peroxisome</keyword>
<evidence type="ECO:0000256" key="6">
    <source>
        <dbReference type="ARBA" id="ARBA00022483"/>
    </source>
</evidence>
<evidence type="ECO:0000256" key="24">
    <source>
        <dbReference type="ARBA" id="ARBA00046271"/>
    </source>
</evidence>
<keyword evidence="6" id="KW-0268">Exocytosis</keyword>
<dbReference type="InParanoid" id="T1G7K0"/>
<feature type="domain" description="C2" evidence="29">
    <location>
        <begin position="133"/>
        <end position="266"/>
    </location>
</feature>
<comment type="subcellular location">
    <subcellularLocation>
        <location evidence="2">Cell membrane</location>
        <topology evidence="2">Single-pass membrane protein</topology>
    </subcellularLocation>
    <subcellularLocation>
        <location evidence="25">Cytoplasmic vesicle</location>
        <location evidence="25">Phagosome membrane</location>
        <topology evidence="25">Single-pass membrane protein</topology>
    </subcellularLocation>
    <subcellularLocation>
        <location evidence="1">Cytoplasmic vesicle</location>
        <location evidence="1">Secretory vesicle membrane</location>
        <topology evidence="1">Single-pass membrane protein</topology>
    </subcellularLocation>
    <subcellularLocation>
        <location evidence="4">Cytoplasmic vesicle</location>
        <location evidence="4">Secretory vesicle</location>
        <location evidence="4">Synaptic vesicle membrane</location>
    </subcellularLocation>
    <subcellularLocation>
        <location evidence="3">Lysosome membrane</location>
        <topology evidence="3">Single-pass membrane protein</topology>
    </subcellularLocation>
    <subcellularLocation>
        <location evidence="24">Peroxisome membrane</location>
    </subcellularLocation>
    <subcellularLocation>
        <location evidence="22">Presynapse</location>
    </subcellularLocation>
    <subcellularLocation>
        <location evidence="23">Synaptic cell membrane</location>
    </subcellularLocation>
</comment>
<dbReference type="eggNOG" id="KOG1028">
    <property type="taxonomic scope" value="Eukaryota"/>
</dbReference>
<dbReference type="GO" id="GO:0006906">
    <property type="term" value="P:vesicle fusion"/>
    <property type="evidence" value="ECO:0000318"/>
    <property type="project" value="GO_Central"/>
</dbReference>
<evidence type="ECO:0000256" key="21">
    <source>
        <dbReference type="ARBA" id="ARBA00023329"/>
    </source>
</evidence>
<dbReference type="FunFam" id="2.60.40.150:FF:000027">
    <property type="entry name" value="Synaptotagmin 7"/>
    <property type="match status" value="1"/>
</dbReference>
<comment type="subunit">
    <text evidence="26">Homodimer. Can also form heterodimers with SYT6, SYT9 and SYT10. Interacts with calmodulin (CALM1, CALM2 or CALM3). Interacts with CD63; required for localization to lysosomes. Interacts with APP.</text>
</comment>
<evidence type="ECO:0000256" key="8">
    <source>
        <dbReference type="ARBA" id="ARBA00022692"/>
    </source>
</evidence>
<dbReference type="HOGENOM" id="CLU_023008_11_0_1"/>
<evidence type="ECO:0000256" key="18">
    <source>
        <dbReference type="ARBA" id="ARBA00023228"/>
    </source>
</evidence>
<evidence type="ECO:0000259" key="29">
    <source>
        <dbReference type="PROSITE" id="PS50004"/>
    </source>
</evidence>
<dbReference type="GO" id="GO:0046872">
    <property type="term" value="F:metal ion binding"/>
    <property type="evidence" value="ECO:0007669"/>
    <property type="project" value="UniProtKB-KW"/>
</dbReference>
<dbReference type="GO" id="GO:1990927">
    <property type="term" value="P:calcium ion regulated lysosome exocytosis"/>
    <property type="evidence" value="ECO:0007669"/>
    <property type="project" value="UniProtKB-ARBA"/>
</dbReference>
<dbReference type="OMA" id="HALHCSI"/>
<evidence type="ECO:0000256" key="28">
    <source>
        <dbReference type="ARBA" id="ARBA00080491"/>
    </source>
</evidence>
<dbReference type="GO" id="GO:0005516">
    <property type="term" value="F:calmodulin binding"/>
    <property type="evidence" value="ECO:0007669"/>
    <property type="project" value="UniProtKB-KW"/>
</dbReference>
<dbReference type="EMBL" id="AMQM01007823">
    <property type="status" value="NOT_ANNOTATED_CDS"/>
    <property type="molecule type" value="Genomic_DNA"/>
</dbReference>
<proteinExistence type="predicted"/>
<dbReference type="GO" id="GO:0005765">
    <property type="term" value="C:lysosomal membrane"/>
    <property type="evidence" value="ECO:0007669"/>
    <property type="project" value="UniProtKB-SubCell"/>
</dbReference>
<dbReference type="Pfam" id="PF00168">
    <property type="entry name" value="C2"/>
    <property type="match status" value="2"/>
</dbReference>
<evidence type="ECO:0000256" key="5">
    <source>
        <dbReference type="ARBA" id="ARBA00022475"/>
    </source>
</evidence>
<evidence type="ECO:0000256" key="22">
    <source>
        <dbReference type="ARBA" id="ARBA00034106"/>
    </source>
</evidence>
<keyword evidence="16" id="KW-0564">Palmitate</keyword>
<dbReference type="GeneID" id="20217047"/>
<evidence type="ECO:0000256" key="2">
    <source>
        <dbReference type="ARBA" id="ARBA00004162"/>
    </source>
</evidence>
<dbReference type="SUPFAM" id="SSF49562">
    <property type="entry name" value="C2 domain (Calcium/lipid-binding domain, CaLB)"/>
    <property type="match status" value="2"/>
</dbReference>
<dbReference type="GO" id="GO:0005778">
    <property type="term" value="C:peroxisomal membrane"/>
    <property type="evidence" value="ECO:0007669"/>
    <property type="project" value="UniProtKB-SubCell"/>
</dbReference>
<keyword evidence="21" id="KW-0968">Cytoplasmic vesicle</keyword>
<dbReference type="FunFam" id="2.60.40.150:FF:000028">
    <property type="entry name" value="Synaptotagmin 7"/>
    <property type="match status" value="1"/>
</dbReference>
<dbReference type="GO" id="GO:0060341">
    <property type="term" value="P:regulation of cellular localization"/>
    <property type="evidence" value="ECO:0007669"/>
    <property type="project" value="UniProtKB-ARBA"/>
</dbReference>
<dbReference type="PRINTS" id="PR00360">
    <property type="entry name" value="C2DOMAIN"/>
</dbReference>
<evidence type="ECO:0000256" key="7">
    <source>
        <dbReference type="ARBA" id="ARBA00022553"/>
    </source>
</evidence>
<evidence type="ECO:0000256" key="23">
    <source>
        <dbReference type="ARBA" id="ARBA00034109"/>
    </source>
</evidence>
<evidence type="ECO:0000313" key="30">
    <source>
        <dbReference type="EMBL" id="ESN92054.1"/>
    </source>
</evidence>
<evidence type="ECO:0000256" key="1">
    <source>
        <dbReference type="ARBA" id="ARBA00004160"/>
    </source>
</evidence>
<dbReference type="FunCoup" id="T1G7K0">
    <property type="interactions" value="26"/>
</dbReference>
<dbReference type="PRINTS" id="PR00399">
    <property type="entry name" value="SYNAPTOTAGMN"/>
</dbReference>
<reference evidence="30 32" key="2">
    <citation type="journal article" date="2013" name="Nature">
        <title>Insights into bilaterian evolution from three spiralian genomes.</title>
        <authorList>
            <person name="Simakov O."/>
            <person name="Marletaz F."/>
            <person name="Cho S.J."/>
            <person name="Edsinger-Gonzales E."/>
            <person name="Havlak P."/>
            <person name="Hellsten U."/>
            <person name="Kuo D.H."/>
            <person name="Larsson T."/>
            <person name="Lv J."/>
            <person name="Arendt D."/>
            <person name="Savage R."/>
            <person name="Osoegawa K."/>
            <person name="de Jong P."/>
            <person name="Grimwood J."/>
            <person name="Chapman J.A."/>
            <person name="Shapiro H."/>
            <person name="Aerts A."/>
            <person name="Otillar R.P."/>
            <person name="Terry A.Y."/>
            <person name="Boore J.L."/>
            <person name="Grigoriev I.V."/>
            <person name="Lindberg D.R."/>
            <person name="Seaver E.C."/>
            <person name="Weisblat D.A."/>
            <person name="Putnam N.H."/>
            <person name="Rokhsar D.S."/>
        </authorList>
    </citation>
    <scope>NUCLEOTIDE SEQUENCE</scope>
</reference>
<dbReference type="GO" id="GO:0000149">
    <property type="term" value="F:SNARE binding"/>
    <property type="evidence" value="ECO:0000318"/>
    <property type="project" value="GO_Central"/>
</dbReference>
<dbReference type="KEGG" id="hro:HELRODRAFT_90028"/>
<dbReference type="InterPro" id="IPR000008">
    <property type="entry name" value="C2_dom"/>
</dbReference>
<dbReference type="InterPro" id="IPR035892">
    <property type="entry name" value="C2_domain_sf"/>
</dbReference>
<evidence type="ECO:0000256" key="20">
    <source>
        <dbReference type="ARBA" id="ARBA00023288"/>
    </source>
</evidence>
<evidence type="ECO:0000256" key="14">
    <source>
        <dbReference type="ARBA" id="ARBA00023018"/>
    </source>
</evidence>
<keyword evidence="8" id="KW-0812">Transmembrane</keyword>
<dbReference type="GO" id="GO:0030424">
    <property type="term" value="C:axon"/>
    <property type="evidence" value="ECO:0000318"/>
    <property type="project" value="GO_Central"/>
</dbReference>
<keyword evidence="19" id="KW-0966">Cell projection</keyword>
<keyword evidence="10" id="KW-0677">Repeat</keyword>
<accession>T1G7K0</accession>
<dbReference type="OrthoDB" id="270970at2759"/>
<dbReference type="PANTHER" id="PTHR10024:SF344">
    <property type="entry name" value="SYNAPTOTAGMIN-7"/>
    <property type="match status" value="1"/>
</dbReference>
<evidence type="ECO:0000256" key="10">
    <source>
        <dbReference type="ARBA" id="ARBA00022737"/>
    </source>
</evidence>
<dbReference type="GO" id="GO:0061891">
    <property type="term" value="F:calcium ion sensor activity"/>
    <property type="evidence" value="ECO:0000318"/>
    <property type="project" value="GO_Central"/>
</dbReference>
<dbReference type="PANTHER" id="PTHR10024">
    <property type="entry name" value="SYNAPTOTAGMIN"/>
    <property type="match status" value="1"/>
</dbReference>
<evidence type="ECO:0000313" key="31">
    <source>
        <dbReference type="EnsemblMetazoa" id="HelroP90028"/>
    </source>
</evidence>
<evidence type="ECO:0000256" key="3">
    <source>
        <dbReference type="ARBA" id="ARBA00004363"/>
    </source>
</evidence>
<keyword evidence="15" id="KW-0472">Membrane</keyword>
<protein>
    <recommendedName>
        <fullName evidence="27">Synaptotagmin-7</fullName>
    </recommendedName>
    <alternativeName>
        <fullName evidence="28">Synaptotagmin VII</fullName>
    </alternativeName>
</protein>
<dbReference type="GO" id="GO:0023051">
    <property type="term" value="P:regulation of signaling"/>
    <property type="evidence" value="ECO:0007669"/>
    <property type="project" value="UniProtKB-ARBA"/>
</dbReference>
<dbReference type="AlphaFoldDB" id="T1G7K0"/>
<dbReference type="GO" id="GO:0030672">
    <property type="term" value="C:synaptic vesicle membrane"/>
    <property type="evidence" value="ECO:0007669"/>
    <property type="project" value="UniProtKB-SubCell"/>
</dbReference>
<organism evidence="31 32">
    <name type="scientific">Helobdella robusta</name>
    <name type="common">Californian leech</name>
    <dbReference type="NCBI Taxonomy" id="6412"/>
    <lineage>
        <taxon>Eukaryota</taxon>
        <taxon>Metazoa</taxon>
        <taxon>Spiralia</taxon>
        <taxon>Lophotrochozoa</taxon>
        <taxon>Annelida</taxon>
        <taxon>Clitellata</taxon>
        <taxon>Hirudinea</taxon>
        <taxon>Rhynchobdellida</taxon>
        <taxon>Glossiphoniidae</taxon>
        <taxon>Helobdella</taxon>
    </lineage>
</organism>
<dbReference type="EMBL" id="KB097673">
    <property type="protein sequence ID" value="ESN92054.1"/>
    <property type="molecule type" value="Genomic_DNA"/>
</dbReference>
<dbReference type="Gene3D" id="2.60.40.150">
    <property type="entry name" value="C2 domain"/>
    <property type="match status" value="2"/>
</dbReference>
<sequence>ERLGSLQFSLKYDHQQSVLTLRIIKAVELAAKDFSGTSDPYVKVMLLPDKKNKLTTNIKRRNLNPRWNEVFAFEGYPYNKLMSRTLYMQVLDYDRFSRDDPIGEVCMPLSNLDLSKEQTMWMTLQPCKSHMGKLGELLVTLCYQPTAETVTVGIVQARNLIAKDINGLSDPYVKIWLMRDGKKIEKRKTVIQEKCLNPVYNETFMFCIPYEYIRQTTLAISVVDYDRMGRNEPIGQVILGSKSGPVEVKHWNEMFQKSRQQVSQWHILKDFG</sequence>
<dbReference type="GO" id="GO:0005886">
    <property type="term" value="C:plasma membrane"/>
    <property type="evidence" value="ECO:0000318"/>
    <property type="project" value="GO_Central"/>
</dbReference>
<evidence type="ECO:0000256" key="9">
    <source>
        <dbReference type="ARBA" id="ARBA00022723"/>
    </source>
</evidence>
<keyword evidence="20" id="KW-0449">Lipoprotein</keyword>
<dbReference type="GO" id="GO:0030670">
    <property type="term" value="C:phagocytic vesicle membrane"/>
    <property type="evidence" value="ECO:0007669"/>
    <property type="project" value="UniProtKB-SubCell"/>
</dbReference>
<reference evidence="31" key="3">
    <citation type="submission" date="2015-06" db="UniProtKB">
        <authorList>
            <consortium name="EnsemblMetazoa"/>
        </authorList>
    </citation>
    <scope>IDENTIFICATION</scope>
</reference>
<evidence type="ECO:0000256" key="13">
    <source>
        <dbReference type="ARBA" id="ARBA00022989"/>
    </source>
</evidence>
<dbReference type="STRING" id="6412.T1G7K0"/>
<evidence type="ECO:0000256" key="26">
    <source>
        <dbReference type="ARBA" id="ARBA00064595"/>
    </source>
</evidence>
<dbReference type="GO" id="GO:0005544">
    <property type="term" value="F:calcium-dependent phospholipid binding"/>
    <property type="evidence" value="ECO:0000318"/>
    <property type="project" value="GO_Central"/>
</dbReference>
<keyword evidence="5" id="KW-1003">Cell membrane</keyword>
<keyword evidence="32" id="KW-1185">Reference proteome</keyword>
<dbReference type="GO" id="GO:0070382">
    <property type="term" value="C:exocytic vesicle"/>
    <property type="evidence" value="ECO:0000318"/>
    <property type="project" value="GO_Central"/>
</dbReference>
<evidence type="ECO:0000256" key="17">
    <source>
        <dbReference type="ARBA" id="ARBA00023140"/>
    </source>
</evidence>
<reference evidence="32" key="1">
    <citation type="submission" date="2012-12" db="EMBL/GenBank/DDBJ databases">
        <authorList>
            <person name="Hellsten U."/>
            <person name="Grimwood J."/>
            <person name="Chapman J.A."/>
            <person name="Shapiro H."/>
            <person name="Aerts A."/>
            <person name="Otillar R.P."/>
            <person name="Terry A.Y."/>
            <person name="Boore J.L."/>
            <person name="Simakov O."/>
            <person name="Marletaz F."/>
            <person name="Cho S.-J."/>
            <person name="Edsinger-Gonzales E."/>
            <person name="Havlak P."/>
            <person name="Kuo D.-H."/>
            <person name="Larsson T."/>
            <person name="Lv J."/>
            <person name="Arendt D."/>
            <person name="Savage R."/>
            <person name="Osoegawa K."/>
            <person name="de Jong P."/>
            <person name="Lindberg D.R."/>
            <person name="Seaver E.C."/>
            <person name="Weisblat D.A."/>
            <person name="Putnam N.H."/>
            <person name="Grigoriev I.V."/>
            <person name="Rokhsar D.S."/>
        </authorList>
    </citation>
    <scope>NUCLEOTIDE SEQUENCE</scope>
</reference>
<dbReference type="GO" id="GO:0010646">
    <property type="term" value="P:regulation of cell communication"/>
    <property type="evidence" value="ECO:0007669"/>
    <property type="project" value="UniProtKB-ARBA"/>
</dbReference>
<evidence type="ECO:0000256" key="11">
    <source>
        <dbReference type="ARBA" id="ARBA00022837"/>
    </source>
</evidence>
<dbReference type="RefSeq" id="XP_009029820.1">
    <property type="nucleotide sequence ID" value="XM_009031572.1"/>
</dbReference>
<dbReference type="SMART" id="SM00239">
    <property type="entry name" value="C2"/>
    <property type="match status" value="2"/>
</dbReference>
<gene>
    <name evidence="31" type="primary">20217047</name>
    <name evidence="30" type="synonym">Syt7c</name>
    <name evidence="30" type="ORF">HELRODRAFT_90028</name>
</gene>
<evidence type="ECO:0000256" key="4">
    <source>
        <dbReference type="ARBA" id="ARBA00004432"/>
    </source>
</evidence>
<name>T1G7K0_HELRO</name>
<evidence type="ECO:0000256" key="25">
    <source>
        <dbReference type="ARBA" id="ARBA00060464"/>
    </source>
</evidence>
<evidence type="ECO:0000256" key="12">
    <source>
        <dbReference type="ARBA" id="ARBA00022860"/>
    </source>
</evidence>
<keyword evidence="18" id="KW-0458">Lysosome</keyword>
<dbReference type="GO" id="GO:0001778">
    <property type="term" value="P:plasma membrane repair"/>
    <property type="evidence" value="ECO:0007669"/>
    <property type="project" value="UniProtKB-ARBA"/>
</dbReference>
<dbReference type="InterPro" id="IPR001565">
    <property type="entry name" value="Synaptotagmin"/>
</dbReference>
<dbReference type="GO" id="GO:0099502">
    <property type="term" value="P:calcium-dependent activation of synaptic vesicle fusion"/>
    <property type="evidence" value="ECO:0000318"/>
    <property type="project" value="GO_Central"/>
</dbReference>
<dbReference type="GO" id="GO:0016192">
    <property type="term" value="P:vesicle-mediated transport"/>
    <property type="evidence" value="ECO:0000318"/>
    <property type="project" value="GO_Central"/>
</dbReference>
<dbReference type="CTD" id="20217047"/>